<protein>
    <submittedName>
        <fullName evidence="1">Uncharacterized protein</fullName>
    </submittedName>
</protein>
<dbReference type="EMBL" id="CP097218">
    <property type="protein sequence ID" value="UQN30575.1"/>
    <property type="molecule type" value="Genomic_DNA"/>
</dbReference>
<sequence length="181" mass="20464">MSTATHGEATTSADVERYDPWETYWEVWKLRDGKLASTGREHATEAQARAVADGLTSTETEVHKVERVRRDPIPERLRVGWSTIETCFHEHAADMTKDDLARGLGTEFPPEFADWAVGMLAARDWRERHDAQVREAAAREALEGLSAWLAKVAAAHPERSAHIPMMRAHIDRYLADNHPKD</sequence>
<evidence type="ECO:0000313" key="2">
    <source>
        <dbReference type="Proteomes" id="UP001055868"/>
    </source>
</evidence>
<organism evidence="1 2">
    <name type="scientific">Brachybacterium kimchii</name>
    <dbReference type="NCBI Taxonomy" id="2942909"/>
    <lineage>
        <taxon>Bacteria</taxon>
        <taxon>Bacillati</taxon>
        <taxon>Actinomycetota</taxon>
        <taxon>Actinomycetes</taxon>
        <taxon>Micrococcales</taxon>
        <taxon>Dermabacteraceae</taxon>
        <taxon>Brachybacterium</taxon>
    </lineage>
</organism>
<reference evidence="1" key="1">
    <citation type="submission" date="2022-05" db="EMBL/GenBank/DDBJ databases">
        <title>Genomic analysis of Brachybacterium sp. CBA3104.</title>
        <authorList>
            <person name="Roh S.W."/>
            <person name="Kim Y.B."/>
            <person name="Kim Y."/>
        </authorList>
    </citation>
    <scope>NUCLEOTIDE SEQUENCE</scope>
    <source>
        <strain evidence="1">CBA3104</strain>
    </source>
</reference>
<name>A0ABY4NB17_9MICO</name>
<dbReference type="RefSeq" id="WP_239203758.1">
    <property type="nucleotide sequence ID" value="NZ_CP097218.1"/>
</dbReference>
<accession>A0ABY4NB17</accession>
<evidence type="ECO:0000313" key="1">
    <source>
        <dbReference type="EMBL" id="UQN30575.1"/>
    </source>
</evidence>
<gene>
    <name evidence="1" type="ORF">M4486_04480</name>
</gene>
<proteinExistence type="predicted"/>
<dbReference type="Proteomes" id="UP001055868">
    <property type="component" value="Chromosome"/>
</dbReference>
<keyword evidence="2" id="KW-1185">Reference proteome</keyword>